<dbReference type="GO" id="GO:0004181">
    <property type="term" value="F:metallocarboxypeptidase activity"/>
    <property type="evidence" value="ECO:0007669"/>
    <property type="project" value="InterPro"/>
</dbReference>
<evidence type="ECO:0000256" key="6">
    <source>
        <dbReference type="PIRSR" id="PIRSR037217-1"/>
    </source>
</evidence>
<evidence type="ECO:0000256" key="8">
    <source>
        <dbReference type="SAM" id="Phobius"/>
    </source>
</evidence>
<dbReference type="InterPro" id="IPR002933">
    <property type="entry name" value="Peptidase_M20"/>
</dbReference>
<gene>
    <name evidence="10" type="ORF">E1B28_006267</name>
</gene>
<name>A0A9P7S5H3_9AGAR</name>
<dbReference type="GO" id="GO:0051603">
    <property type="term" value="P:proteolysis involved in protein catabolic process"/>
    <property type="evidence" value="ECO:0007669"/>
    <property type="project" value="TreeGrafter"/>
</dbReference>
<evidence type="ECO:0000313" key="11">
    <source>
        <dbReference type="Proteomes" id="UP001049176"/>
    </source>
</evidence>
<feature type="binding site" evidence="7">
    <location>
        <position position="279"/>
    </location>
    <ligand>
        <name>Zn(2+)</name>
        <dbReference type="ChEBI" id="CHEBI:29105"/>
        <label>2</label>
    </ligand>
</feature>
<feature type="active site" evidence="6">
    <location>
        <position position="177"/>
    </location>
</feature>
<dbReference type="Gene3D" id="1.10.150.900">
    <property type="match status" value="1"/>
</dbReference>
<keyword evidence="8" id="KW-1133">Transmembrane helix</keyword>
<comment type="similarity">
    <text evidence="1">Belongs to the peptidase M20A family.</text>
</comment>
<dbReference type="Proteomes" id="UP001049176">
    <property type="component" value="Chromosome 3"/>
</dbReference>
<dbReference type="FunFam" id="3.40.630.10:FF:000027">
    <property type="entry name" value="N-fatty-acyl-amino acid synthase/hydrolase PM20D1"/>
    <property type="match status" value="1"/>
</dbReference>
<accession>A0A9P7S5H3</accession>
<evidence type="ECO:0000256" key="1">
    <source>
        <dbReference type="ARBA" id="ARBA00006247"/>
    </source>
</evidence>
<keyword evidence="11" id="KW-1185">Reference proteome</keyword>
<dbReference type="Pfam" id="PF01546">
    <property type="entry name" value="Peptidase_M20"/>
    <property type="match status" value="1"/>
</dbReference>
<feature type="binding site" evidence="7">
    <location>
        <position position="565"/>
    </location>
    <ligand>
        <name>Zn(2+)</name>
        <dbReference type="ChEBI" id="CHEBI:29105"/>
        <label>1</label>
    </ligand>
</feature>
<dbReference type="Gene3D" id="3.30.70.360">
    <property type="match status" value="1"/>
</dbReference>
<dbReference type="PANTHER" id="PTHR45962:SF1">
    <property type="entry name" value="N-FATTY-ACYL-AMINO ACID SYNTHASE_HYDROLASE PM20D1"/>
    <property type="match status" value="1"/>
</dbReference>
<keyword evidence="8" id="KW-0472">Membrane</keyword>
<feature type="binding site" evidence="7">
    <location>
        <position position="251"/>
    </location>
    <ligand>
        <name>Zn(2+)</name>
        <dbReference type="ChEBI" id="CHEBI:29105"/>
        <label>1</label>
    </ligand>
</feature>
<feature type="binding site" evidence="7">
    <location>
        <position position="216"/>
    </location>
    <ligand>
        <name>Zn(2+)</name>
        <dbReference type="ChEBI" id="CHEBI:29105"/>
        <label>1</label>
    </ligand>
</feature>
<dbReference type="InterPro" id="IPR017141">
    <property type="entry name" value="Pept_M20_carboxypep"/>
</dbReference>
<dbReference type="InterPro" id="IPR036264">
    <property type="entry name" value="Bact_exopeptidase_dim_dom"/>
</dbReference>
<dbReference type="EMBL" id="CM032183">
    <property type="protein sequence ID" value="KAG7095530.1"/>
    <property type="molecule type" value="Genomic_DNA"/>
</dbReference>
<protein>
    <recommendedName>
        <fullName evidence="9">Peptidase M20 dimerisation domain-containing protein</fullName>
    </recommendedName>
</protein>
<dbReference type="Pfam" id="PF07687">
    <property type="entry name" value="M20_dimer"/>
    <property type="match status" value="1"/>
</dbReference>
<feature type="domain" description="Peptidase M20 dimerisation" evidence="9">
    <location>
        <begin position="297"/>
        <end position="437"/>
    </location>
</feature>
<comment type="caution">
    <text evidence="10">The sequence shown here is derived from an EMBL/GenBank/DDBJ whole genome shotgun (WGS) entry which is preliminary data.</text>
</comment>
<feature type="binding site" evidence="7">
    <location>
        <position position="216"/>
    </location>
    <ligand>
        <name>Zn(2+)</name>
        <dbReference type="ChEBI" id="CHEBI:29105"/>
        <label>2</label>
    </ligand>
</feature>
<keyword evidence="3 7" id="KW-0479">Metal-binding</keyword>
<dbReference type="Gene3D" id="3.40.630.10">
    <property type="entry name" value="Zn peptidases"/>
    <property type="match status" value="1"/>
</dbReference>
<evidence type="ECO:0000256" key="4">
    <source>
        <dbReference type="ARBA" id="ARBA00022801"/>
    </source>
</evidence>
<dbReference type="SUPFAM" id="SSF55031">
    <property type="entry name" value="Bacterial exopeptidase dimerisation domain"/>
    <property type="match status" value="1"/>
</dbReference>
<feature type="transmembrane region" description="Helical" evidence="8">
    <location>
        <begin position="33"/>
        <end position="51"/>
    </location>
</feature>
<dbReference type="AlphaFoldDB" id="A0A9P7S5H3"/>
<dbReference type="GO" id="GO:0000328">
    <property type="term" value="C:fungal-type vacuole lumen"/>
    <property type="evidence" value="ECO:0007669"/>
    <property type="project" value="TreeGrafter"/>
</dbReference>
<dbReference type="PROSITE" id="PS00759">
    <property type="entry name" value="ARGE_DAPE_CPG2_2"/>
    <property type="match status" value="1"/>
</dbReference>
<dbReference type="InterPro" id="IPR001261">
    <property type="entry name" value="ArgE/DapE_CS"/>
</dbReference>
<reference evidence="10" key="1">
    <citation type="journal article" date="2021" name="Genome Biol. Evol.">
        <title>The assembled and annotated genome of the fairy-ring fungus Marasmius oreades.</title>
        <authorList>
            <person name="Hiltunen M."/>
            <person name="Ament-Velasquez S.L."/>
            <person name="Johannesson H."/>
        </authorList>
    </citation>
    <scope>NUCLEOTIDE SEQUENCE</scope>
    <source>
        <strain evidence="10">03SP1</strain>
    </source>
</reference>
<evidence type="ECO:0000256" key="7">
    <source>
        <dbReference type="PIRSR" id="PIRSR037217-2"/>
    </source>
</evidence>
<proteinExistence type="inferred from homology"/>
<keyword evidence="5 7" id="KW-0862">Zinc</keyword>
<dbReference type="KEGG" id="more:E1B28_006267"/>
<organism evidence="10 11">
    <name type="scientific">Marasmius oreades</name>
    <name type="common">fairy-ring Marasmius</name>
    <dbReference type="NCBI Taxonomy" id="181124"/>
    <lineage>
        <taxon>Eukaryota</taxon>
        <taxon>Fungi</taxon>
        <taxon>Dikarya</taxon>
        <taxon>Basidiomycota</taxon>
        <taxon>Agaricomycotina</taxon>
        <taxon>Agaricomycetes</taxon>
        <taxon>Agaricomycetidae</taxon>
        <taxon>Agaricales</taxon>
        <taxon>Marasmiineae</taxon>
        <taxon>Marasmiaceae</taxon>
        <taxon>Marasmius</taxon>
    </lineage>
</organism>
<evidence type="ECO:0000256" key="3">
    <source>
        <dbReference type="ARBA" id="ARBA00022723"/>
    </source>
</evidence>
<keyword evidence="8" id="KW-0812">Transmembrane</keyword>
<sequence>MVLPQKRNLTVPSLGSSESLHTARKATYRSIKLWCLSICLACVWTFATWRWDSLSAFNYRPVEDSSCPQTNTLIPRQNLFFWTLLDDELRTDEFKNRAVRWLGGAVQVETETFDNMDPVGEDSRWENRAFFHQYLQNAFPRVHSTLELTKVNTYGLLYVWKGYDVALKPYILAAHQDVVPVNPDTVDEWAYPPYSGHYDGKFSRFCERVWGRGSSDDKSGLIGVLAAVEFLLEQGFKPARTVVLSFGFDEEAGGKYGAAELAKYLTERYGRHSFAFMVDEGAGFMDQYGSVFATPGIAEKGSVDVDIEVATAGGHSSVPPRHTSIGILAALIAHLENNPFKSHLERDTPMYEFVECLGAHAANLPVPLRKAIKRAKRSDKALKKIEESIFQNPVFKSLAGTTQAVDMIRGGVKSNALPEQAFALVNHRIATTSSGKATKIHDRDLLAGLANKFNLTYMAFGEQVSDEDVPSKGRLTLSSSTVLEPAPVTPTKGENAAPYQLLSGTIKAAYNAHRSLTDDDDGVIVAPGMMTGNTDTKFYWDLTEHIFRYNHLNTGKTGNPLGSAHTVNESITADAFLEMIQFFGTLILNSDETKAF</sequence>
<evidence type="ECO:0000256" key="5">
    <source>
        <dbReference type="ARBA" id="ARBA00022833"/>
    </source>
</evidence>
<dbReference type="PANTHER" id="PTHR45962">
    <property type="entry name" value="N-FATTY-ACYL-AMINO ACID SYNTHASE/HYDROLASE PM20D1"/>
    <property type="match status" value="1"/>
</dbReference>
<feature type="active site" description="Proton acceptor" evidence="6">
    <location>
        <position position="250"/>
    </location>
</feature>
<keyword evidence="2" id="KW-0645">Protease</keyword>
<evidence type="ECO:0000259" key="9">
    <source>
        <dbReference type="Pfam" id="PF07687"/>
    </source>
</evidence>
<dbReference type="RefSeq" id="XP_043012000.1">
    <property type="nucleotide sequence ID" value="XM_043150910.1"/>
</dbReference>
<dbReference type="InterPro" id="IPR047177">
    <property type="entry name" value="Pept_M20A"/>
</dbReference>
<dbReference type="InterPro" id="IPR011650">
    <property type="entry name" value="Peptidase_M20_dimer"/>
</dbReference>
<dbReference type="GO" id="GO:0046872">
    <property type="term" value="F:metal ion binding"/>
    <property type="evidence" value="ECO:0007669"/>
    <property type="project" value="UniProtKB-KW"/>
</dbReference>
<dbReference type="CDD" id="cd05674">
    <property type="entry name" value="M20_yscS"/>
    <property type="match status" value="1"/>
</dbReference>
<dbReference type="SUPFAM" id="SSF53187">
    <property type="entry name" value="Zn-dependent exopeptidases"/>
    <property type="match status" value="1"/>
</dbReference>
<evidence type="ECO:0000256" key="2">
    <source>
        <dbReference type="ARBA" id="ARBA00022670"/>
    </source>
</evidence>
<dbReference type="PIRSF" id="PIRSF037217">
    <property type="entry name" value="Carboxypeptidase_S"/>
    <property type="match status" value="1"/>
</dbReference>
<evidence type="ECO:0000313" key="10">
    <source>
        <dbReference type="EMBL" id="KAG7095530.1"/>
    </source>
</evidence>
<keyword evidence="4" id="KW-0378">Hydrolase</keyword>
<dbReference type="OrthoDB" id="3064516at2759"/>
<feature type="binding site" evidence="7">
    <location>
        <position position="175"/>
    </location>
    <ligand>
        <name>Zn(2+)</name>
        <dbReference type="ChEBI" id="CHEBI:29105"/>
        <label>2</label>
    </ligand>
</feature>
<dbReference type="GeneID" id="66075343"/>